<keyword evidence="2" id="KW-1185">Reference proteome</keyword>
<dbReference type="AlphaFoldDB" id="A0AAD3DJV4"/>
<evidence type="ECO:0000313" key="1">
    <source>
        <dbReference type="EMBL" id="GFR43184.1"/>
    </source>
</evidence>
<dbReference type="Proteomes" id="UP001054857">
    <property type="component" value="Unassembled WGS sequence"/>
</dbReference>
<sequence>MVPFLGELLTAPDVQRLHTNQDDFNSHAKSVVSKNVSRGCMTRSSEGAVYGRADAMSYGHNGSLQAGVGGAAGSPVWVAPAITQQPGRRPSRLQAVAHPVATWGCSHAVSTAVRQVTMASTA</sequence>
<organism evidence="1 2">
    <name type="scientific">Astrephomene gubernaculifera</name>
    <dbReference type="NCBI Taxonomy" id="47775"/>
    <lineage>
        <taxon>Eukaryota</taxon>
        <taxon>Viridiplantae</taxon>
        <taxon>Chlorophyta</taxon>
        <taxon>core chlorophytes</taxon>
        <taxon>Chlorophyceae</taxon>
        <taxon>CS clade</taxon>
        <taxon>Chlamydomonadales</taxon>
        <taxon>Astrephomenaceae</taxon>
        <taxon>Astrephomene</taxon>
    </lineage>
</organism>
<evidence type="ECO:0000313" key="2">
    <source>
        <dbReference type="Proteomes" id="UP001054857"/>
    </source>
</evidence>
<reference evidence="1 2" key="1">
    <citation type="journal article" date="2021" name="Sci. Rep.">
        <title>Genome sequencing of the multicellular alga Astrephomene provides insights into convergent evolution of germ-soma differentiation.</title>
        <authorList>
            <person name="Yamashita S."/>
            <person name="Yamamoto K."/>
            <person name="Matsuzaki R."/>
            <person name="Suzuki S."/>
            <person name="Yamaguchi H."/>
            <person name="Hirooka S."/>
            <person name="Minakuchi Y."/>
            <person name="Miyagishima S."/>
            <person name="Kawachi M."/>
            <person name="Toyoda A."/>
            <person name="Nozaki H."/>
        </authorList>
    </citation>
    <scope>NUCLEOTIDE SEQUENCE [LARGE SCALE GENOMIC DNA]</scope>
    <source>
        <strain evidence="1 2">NIES-4017</strain>
    </source>
</reference>
<accession>A0AAD3DJV4</accession>
<gene>
    <name evidence="1" type="ORF">Agub_g4234</name>
</gene>
<comment type="caution">
    <text evidence="1">The sequence shown here is derived from an EMBL/GenBank/DDBJ whole genome shotgun (WGS) entry which is preliminary data.</text>
</comment>
<name>A0AAD3DJV4_9CHLO</name>
<dbReference type="EMBL" id="BMAR01000005">
    <property type="protein sequence ID" value="GFR43184.1"/>
    <property type="molecule type" value="Genomic_DNA"/>
</dbReference>
<proteinExistence type="predicted"/>
<protein>
    <submittedName>
        <fullName evidence="1">Uncharacterized protein</fullName>
    </submittedName>
</protein>